<keyword evidence="10" id="KW-1185">Reference proteome</keyword>
<dbReference type="RefSeq" id="WP_258174799.1">
    <property type="nucleotide sequence ID" value="NZ_PVTY01000006.1"/>
</dbReference>
<evidence type="ECO:0000256" key="2">
    <source>
        <dbReference type="ARBA" id="ARBA00007557"/>
    </source>
</evidence>
<dbReference type="InterPro" id="IPR014730">
    <property type="entry name" value="ETF_a/b_N"/>
</dbReference>
<dbReference type="AlphaFoldDB" id="A0A2T0YN35"/>
<sequence length="271" mass="29022">MVNAPLHIITLVKWVPDAQLERRYNAEGRIDRSEGVLSELDEYPLEAALQLREAAQDREVRVTALTMGPAGSSTAVKKALQIGADDAYQLTDEALIGADIWASSVALKAAVEAVAGAGEFESGEPEYLVLTGMASEEGESGAIPAQLAERLGAHVVTYATSLELEPERLVVTRSGGTESQKVAVRMPAVVSVTDQANDPRYPNFKAIMAAKKKPLTRFSLADIGLRAEEVSAKVRVLTTTARPPRTAGEIITDEGDAGLKIVEFLAKERLL</sequence>
<dbReference type="EMBL" id="PVTY01000006">
    <property type="protein sequence ID" value="PRZ16742.1"/>
    <property type="molecule type" value="Genomic_DNA"/>
</dbReference>
<comment type="cofactor">
    <cofactor evidence="1">
        <name>FAD</name>
        <dbReference type="ChEBI" id="CHEBI:57692"/>
    </cofactor>
</comment>
<evidence type="ECO:0000313" key="9">
    <source>
        <dbReference type="EMBL" id="PRZ16742.1"/>
    </source>
</evidence>
<dbReference type="GO" id="GO:0005829">
    <property type="term" value="C:cytosol"/>
    <property type="evidence" value="ECO:0007669"/>
    <property type="project" value="TreeGrafter"/>
</dbReference>
<comment type="function">
    <text evidence="7">The electron transfer flavoprotein serves as a specific electron acceptor for other dehydrogenases. It transfers the electrons to the main respiratory chain via ETF-ubiquinone oxidoreductase (ETF dehydrogenase).</text>
</comment>
<dbReference type="Pfam" id="PF01012">
    <property type="entry name" value="ETF"/>
    <property type="match status" value="1"/>
</dbReference>
<evidence type="ECO:0000256" key="7">
    <source>
        <dbReference type="ARBA" id="ARBA00025649"/>
    </source>
</evidence>
<dbReference type="PIRSF" id="PIRSF000090">
    <property type="entry name" value="Beta-ETF"/>
    <property type="match status" value="1"/>
</dbReference>
<dbReference type="SMART" id="SM00893">
    <property type="entry name" value="ETF"/>
    <property type="match status" value="1"/>
</dbReference>
<dbReference type="Proteomes" id="UP000238217">
    <property type="component" value="Unassembled WGS sequence"/>
</dbReference>
<evidence type="ECO:0000259" key="8">
    <source>
        <dbReference type="SMART" id="SM00893"/>
    </source>
</evidence>
<dbReference type="InterPro" id="IPR012255">
    <property type="entry name" value="ETF_b"/>
</dbReference>
<dbReference type="PANTHER" id="PTHR21294">
    <property type="entry name" value="ELECTRON TRANSFER FLAVOPROTEIN BETA-SUBUNIT"/>
    <property type="match status" value="1"/>
</dbReference>
<evidence type="ECO:0000256" key="6">
    <source>
        <dbReference type="ARBA" id="ARBA00022982"/>
    </source>
</evidence>
<keyword evidence="5" id="KW-0813">Transport</keyword>
<dbReference type="SUPFAM" id="SSF52402">
    <property type="entry name" value="Adenine nucleotide alpha hydrolases-like"/>
    <property type="match status" value="1"/>
</dbReference>
<comment type="subunit">
    <text evidence="3">Heterodimer of an alpha and a beta subunit.</text>
</comment>
<dbReference type="CDD" id="cd01714">
    <property type="entry name" value="ETF_beta"/>
    <property type="match status" value="1"/>
</dbReference>
<evidence type="ECO:0000256" key="1">
    <source>
        <dbReference type="ARBA" id="ARBA00001974"/>
    </source>
</evidence>
<dbReference type="InterPro" id="IPR033948">
    <property type="entry name" value="ETF_beta_N"/>
</dbReference>
<gene>
    <name evidence="9" type="ORF">BCL67_10662</name>
</gene>
<comment type="caution">
    <text evidence="9">The sequence shown here is derived from an EMBL/GenBank/DDBJ whole genome shotgun (WGS) entry which is preliminary data.</text>
</comment>
<feature type="domain" description="Electron transfer flavoprotein alpha/beta-subunit N-terminal" evidence="8">
    <location>
        <begin position="27"/>
        <end position="227"/>
    </location>
</feature>
<accession>A0A2T0YN35</accession>
<reference evidence="9 10" key="1">
    <citation type="submission" date="2018-03" db="EMBL/GenBank/DDBJ databases">
        <title>Comparative analysis of microorganisms from saline springs in Andes Mountain Range, Colombia.</title>
        <authorList>
            <person name="Rubin E."/>
        </authorList>
    </citation>
    <scope>NUCLEOTIDE SEQUENCE [LARGE SCALE GENOMIC DNA]</scope>
    <source>
        <strain evidence="9 10">CG 35</strain>
    </source>
</reference>
<name>A0A2T0YN35_9MICC</name>
<dbReference type="Gene3D" id="3.40.50.620">
    <property type="entry name" value="HUPs"/>
    <property type="match status" value="1"/>
</dbReference>
<evidence type="ECO:0000313" key="10">
    <source>
        <dbReference type="Proteomes" id="UP000238217"/>
    </source>
</evidence>
<evidence type="ECO:0000256" key="4">
    <source>
        <dbReference type="ARBA" id="ARBA00016797"/>
    </source>
</evidence>
<comment type="similarity">
    <text evidence="2">Belongs to the ETF beta-subunit/FixA family.</text>
</comment>
<evidence type="ECO:0000256" key="5">
    <source>
        <dbReference type="ARBA" id="ARBA00022448"/>
    </source>
</evidence>
<keyword evidence="6" id="KW-0249">Electron transport</keyword>
<dbReference type="InterPro" id="IPR014729">
    <property type="entry name" value="Rossmann-like_a/b/a_fold"/>
</dbReference>
<organism evidence="9 10">
    <name type="scientific">Nesterenkonia sandarakina</name>
    <dbReference type="NCBI Taxonomy" id="272918"/>
    <lineage>
        <taxon>Bacteria</taxon>
        <taxon>Bacillati</taxon>
        <taxon>Actinomycetota</taxon>
        <taxon>Actinomycetes</taxon>
        <taxon>Micrococcales</taxon>
        <taxon>Micrococcaceae</taxon>
        <taxon>Nesterenkonia</taxon>
    </lineage>
</organism>
<dbReference type="GO" id="GO:0009055">
    <property type="term" value="F:electron transfer activity"/>
    <property type="evidence" value="ECO:0007669"/>
    <property type="project" value="InterPro"/>
</dbReference>
<dbReference type="PANTHER" id="PTHR21294:SF8">
    <property type="entry name" value="ELECTRON TRANSFER FLAVOPROTEIN SUBUNIT BETA"/>
    <property type="match status" value="1"/>
</dbReference>
<proteinExistence type="inferred from homology"/>
<protein>
    <recommendedName>
        <fullName evidence="4">Electron transfer flavoprotein subunit beta</fullName>
    </recommendedName>
</protein>
<evidence type="ECO:0000256" key="3">
    <source>
        <dbReference type="ARBA" id="ARBA00011355"/>
    </source>
</evidence>